<comment type="caution">
    <text evidence="2">The sequence shown here is derived from an EMBL/GenBank/DDBJ whole genome shotgun (WGS) entry which is preliminary data.</text>
</comment>
<feature type="compositionally biased region" description="Low complexity" evidence="1">
    <location>
        <begin position="20"/>
        <end position="30"/>
    </location>
</feature>
<feature type="compositionally biased region" description="Low complexity" evidence="1">
    <location>
        <begin position="176"/>
        <end position="194"/>
    </location>
</feature>
<feature type="region of interest" description="Disordered" evidence="1">
    <location>
        <begin position="326"/>
        <end position="345"/>
    </location>
</feature>
<feature type="compositionally biased region" description="Basic and acidic residues" evidence="1">
    <location>
        <begin position="596"/>
        <end position="610"/>
    </location>
</feature>
<evidence type="ECO:0000256" key="1">
    <source>
        <dbReference type="SAM" id="MobiDB-lite"/>
    </source>
</evidence>
<reference evidence="2" key="1">
    <citation type="submission" date="2022-10" db="EMBL/GenBank/DDBJ databases">
        <title>Tapping the CABI collections for fungal endophytes: first genome assemblies for Collariella, Neodidymelliopsis, Ascochyta clinopodiicola, Didymella pomorum, Didymosphaeria variabile, Neocosmospora piperis and Neocucurbitaria cava.</title>
        <authorList>
            <person name="Hill R."/>
        </authorList>
    </citation>
    <scope>NUCLEOTIDE SEQUENCE</scope>
    <source>
        <strain evidence="2">IMI 355082</strain>
    </source>
</reference>
<evidence type="ECO:0000313" key="3">
    <source>
        <dbReference type="Proteomes" id="UP001140453"/>
    </source>
</evidence>
<protein>
    <submittedName>
        <fullName evidence="2">Up in starvation</fullName>
    </submittedName>
</protein>
<feature type="compositionally biased region" description="Basic and acidic residues" evidence="1">
    <location>
        <begin position="1"/>
        <end position="16"/>
    </location>
</feature>
<accession>A0A9W9CUZ8</accession>
<dbReference type="AlphaFoldDB" id="A0A9W9CUZ8"/>
<evidence type="ECO:0000313" key="2">
    <source>
        <dbReference type="EMBL" id="KAJ4388053.1"/>
    </source>
</evidence>
<feature type="region of interest" description="Disordered" evidence="1">
    <location>
        <begin position="590"/>
        <end position="610"/>
    </location>
</feature>
<feature type="region of interest" description="Disordered" evidence="1">
    <location>
        <begin position="1"/>
        <end position="309"/>
    </location>
</feature>
<sequence length="630" mass="67547">MSLPDAHDAQQQDEAKVISPTTPRPNTTPRSLPAPAQPMVDDATTPTKATFNSNNGMATQRPLPRSPFPEGAMDTDEPNQGRAHARANSSVSKRSRDTDEMDVDESDNDTAGEEDGGESDGEGSTVHVNEDIPFDSLAATGTRYQRQIRTDRVQRGGRARASTAGSVGAPARGHSKSLSTSSIASISSIGSSYSTRDDIRRRPPPLVMAADPNSRLSVESYHSGGSTQFSYRGASPSDYSTPTSATFSTGQSSPHWGSGVGSPATSYSRAHAMYPSGSRTPGRRLSVPSGGNPFHSPHGGNGNLGRPLFGSGSVNTSNVAALASPGGGYLASPTASTASGYSRRDSATSAAEEAWRRRTWHPESSNFTAPGSRLSQVITSSQIDPPHEALPALKSNGPQQPHQQQSVRLPGIDSLLPKPGQQLSPPPGPPSPRAAEYERRSRVPLLPSVNISDERRNMPQWEMGLHRGLTRLDINNTTPPPPQRDGAGAWANEVHQAMQARVEPPQQQPRPQLTVRFEPEPQVVGRAPPHYVMSNDPPRGHHHTMSAPLINHRESRRHGWYNGPSTVHEDKVLEGRPPHVDRMAHPNLHAFAGFPGREDADRRRPDNADSRRFDALVAVATSEGSTATAC</sequence>
<feature type="region of interest" description="Disordered" evidence="1">
    <location>
        <begin position="386"/>
        <end position="441"/>
    </location>
</feature>
<feature type="compositionally biased region" description="Acidic residues" evidence="1">
    <location>
        <begin position="99"/>
        <end position="121"/>
    </location>
</feature>
<organism evidence="2 3">
    <name type="scientific">Gnomoniopsis smithogilvyi</name>
    <dbReference type="NCBI Taxonomy" id="1191159"/>
    <lineage>
        <taxon>Eukaryota</taxon>
        <taxon>Fungi</taxon>
        <taxon>Dikarya</taxon>
        <taxon>Ascomycota</taxon>
        <taxon>Pezizomycotina</taxon>
        <taxon>Sordariomycetes</taxon>
        <taxon>Sordariomycetidae</taxon>
        <taxon>Diaporthales</taxon>
        <taxon>Gnomoniaceae</taxon>
        <taxon>Gnomoniopsis</taxon>
    </lineage>
</organism>
<feature type="compositionally biased region" description="Polar residues" evidence="1">
    <location>
        <begin position="396"/>
        <end position="407"/>
    </location>
</feature>
<feature type="compositionally biased region" description="Polar residues" evidence="1">
    <location>
        <begin position="362"/>
        <end position="372"/>
    </location>
</feature>
<dbReference type="EMBL" id="JAPEVB010000005">
    <property type="protein sequence ID" value="KAJ4388053.1"/>
    <property type="molecule type" value="Genomic_DNA"/>
</dbReference>
<feature type="region of interest" description="Disordered" evidence="1">
    <location>
        <begin position="350"/>
        <end position="372"/>
    </location>
</feature>
<feature type="compositionally biased region" description="Polar residues" evidence="1">
    <location>
        <begin position="44"/>
        <end position="58"/>
    </location>
</feature>
<gene>
    <name evidence="2" type="primary">USV1</name>
    <name evidence="2" type="ORF">N0V93_008658</name>
</gene>
<dbReference type="OrthoDB" id="624345at2759"/>
<feature type="compositionally biased region" description="Polar residues" evidence="1">
    <location>
        <begin position="237"/>
        <end position="255"/>
    </location>
</feature>
<feature type="compositionally biased region" description="Low complexity" evidence="1">
    <location>
        <begin position="414"/>
        <end position="423"/>
    </location>
</feature>
<keyword evidence="3" id="KW-1185">Reference proteome</keyword>
<dbReference type="Proteomes" id="UP001140453">
    <property type="component" value="Unassembled WGS sequence"/>
</dbReference>
<name>A0A9W9CUZ8_9PEZI</name>
<proteinExistence type="predicted"/>